<feature type="domain" description="Stress-response A/B barrel" evidence="1">
    <location>
        <begin position="154"/>
        <end position="250"/>
    </location>
</feature>
<comment type="caution">
    <text evidence="2">The sequence shown here is derived from an EMBL/GenBank/DDBJ whole genome shotgun (WGS) entry which is preliminary data.</text>
</comment>
<dbReference type="PROSITE" id="PS51502">
    <property type="entry name" value="S_R_A_B_BARREL"/>
    <property type="match status" value="2"/>
</dbReference>
<dbReference type="PANTHER" id="PTHR33178:SF3">
    <property type="entry name" value="STRESS-RESPONSE A_B BARREL DOMAIN-CONTAINING PROTEIN UP3"/>
    <property type="match status" value="1"/>
</dbReference>
<dbReference type="InterPro" id="IPR013097">
    <property type="entry name" value="Dabb"/>
</dbReference>
<evidence type="ECO:0000313" key="3">
    <source>
        <dbReference type="Proteomes" id="UP000734854"/>
    </source>
</evidence>
<keyword evidence="3" id="KW-1185">Reference proteome</keyword>
<dbReference type="OrthoDB" id="42919at2759"/>
<evidence type="ECO:0000259" key="1">
    <source>
        <dbReference type="PROSITE" id="PS51502"/>
    </source>
</evidence>
<gene>
    <name evidence="2" type="ORF">ZIOFF_032261</name>
</gene>
<feature type="domain" description="Stress-response A/B barrel" evidence="1">
    <location>
        <begin position="45"/>
        <end position="139"/>
    </location>
</feature>
<reference evidence="2 3" key="1">
    <citation type="submission" date="2020-08" db="EMBL/GenBank/DDBJ databases">
        <title>Plant Genome Project.</title>
        <authorList>
            <person name="Zhang R.-G."/>
        </authorList>
    </citation>
    <scope>NUCLEOTIDE SEQUENCE [LARGE SCALE GENOMIC DNA]</scope>
    <source>
        <tissue evidence="2">Rhizome</tissue>
    </source>
</reference>
<dbReference type="Proteomes" id="UP000734854">
    <property type="component" value="Unassembled WGS sequence"/>
</dbReference>
<evidence type="ECO:0000313" key="2">
    <source>
        <dbReference type="EMBL" id="KAG6506928.1"/>
    </source>
</evidence>
<name>A0A8J5GNB4_ZINOF</name>
<dbReference type="InterPro" id="IPR044662">
    <property type="entry name" value="HS1/DABB1-like"/>
</dbReference>
<dbReference type="AlphaFoldDB" id="A0A8J5GNB4"/>
<dbReference type="SMART" id="SM00886">
    <property type="entry name" value="Dabb"/>
    <property type="match status" value="2"/>
</dbReference>
<dbReference type="Pfam" id="PF07876">
    <property type="entry name" value="Dabb"/>
    <property type="match status" value="2"/>
</dbReference>
<accession>A0A8J5GNB4</accession>
<dbReference type="EMBL" id="JACMSC010000009">
    <property type="protein sequence ID" value="KAG6506928.1"/>
    <property type="molecule type" value="Genomic_DNA"/>
</dbReference>
<organism evidence="2 3">
    <name type="scientific">Zingiber officinale</name>
    <name type="common">Ginger</name>
    <name type="synonym">Amomum zingiber</name>
    <dbReference type="NCBI Taxonomy" id="94328"/>
    <lineage>
        <taxon>Eukaryota</taxon>
        <taxon>Viridiplantae</taxon>
        <taxon>Streptophyta</taxon>
        <taxon>Embryophyta</taxon>
        <taxon>Tracheophyta</taxon>
        <taxon>Spermatophyta</taxon>
        <taxon>Magnoliopsida</taxon>
        <taxon>Liliopsida</taxon>
        <taxon>Zingiberales</taxon>
        <taxon>Zingiberaceae</taxon>
        <taxon>Zingiber</taxon>
    </lineage>
</organism>
<dbReference type="PANTHER" id="PTHR33178">
    <property type="match status" value="1"/>
</dbReference>
<sequence length="260" mass="27838">MACGKTFRYCHSSFSSLRSSLFFSSLHRYHSPAQSFSSAARSTAVEHVVLFKFLDFTDQSKIDAVMSGVRSLVSLDVVAHLTAGPLLHRRSAAAGFTHMLHGRYRSKDDLAAYSEHPAHVAVVKELGLPILEDILAVDWVADLDGPMVPPPGSAMRLTLAKAKEGAESELKEMLAKAKASASASAPPVGTQVSFGENFSPARAKGYGVGLLAVFPGIEELDAMDAREKNTVDSVEEKVKPLLESSIVLDFVVPPPSTGDL</sequence>
<protein>
    <recommendedName>
        <fullName evidence="1">Stress-response A/B barrel domain-containing protein</fullName>
    </recommendedName>
</protein>
<proteinExistence type="predicted"/>